<dbReference type="SUPFAM" id="SSF46689">
    <property type="entry name" value="Homeodomain-like"/>
    <property type="match status" value="1"/>
</dbReference>
<dbReference type="PROSITE" id="PS51294">
    <property type="entry name" value="HTH_MYB"/>
    <property type="match status" value="2"/>
</dbReference>
<keyword evidence="6" id="KW-0539">Nucleus</keyword>
<evidence type="ECO:0000313" key="10">
    <source>
        <dbReference type="EMBL" id="ASR18112.1"/>
    </source>
</evidence>
<evidence type="ECO:0000256" key="1">
    <source>
        <dbReference type="ARBA" id="ARBA00004123"/>
    </source>
</evidence>
<name>A0A222UAC9_GINBI</name>
<dbReference type="Gene3D" id="1.10.10.60">
    <property type="entry name" value="Homeodomain-like"/>
    <property type="match status" value="2"/>
</dbReference>
<evidence type="ECO:0000256" key="2">
    <source>
        <dbReference type="ARBA" id="ARBA00022737"/>
    </source>
</evidence>
<feature type="domain" description="Myb-like" evidence="8">
    <location>
        <begin position="64"/>
        <end position="114"/>
    </location>
</feature>
<dbReference type="EMBL" id="KY703738">
    <property type="protein sequence ID" value="ASR18112.1"/>
    <property type="molecule type" value="mRNA"/>
</dbReference>
<dbReference type="InterPro" id="IPR051953">
    <property type="entry name" value="Plant_SW-associated_TFs"/>
</dbReference>
<dbReference type="InterPro" id="IPR001005">
    <property type="entry name" value="SANT/Myb"/>
</dbReference>
<organism evidence="10">
    <name type="scientific">Ginkgo biloba</name>
    <name type="common">Ginkgo</name>
    <name type="synonym">Maidenhair tree</name>
    <dbReference type="NCBI Taxonomy" id="3311"/>
    <lineage>
        <taxon>Eukaryota</taxon>
        <taxon>Viridiplantae</taxon>
        <taxon>Streptophyta</taxon>
        <taxon>Embryophyta</taxon>
        <taxon>Tracheophyta</taxon>
        <taxon>Spermatophyta</taxon>
        <taxon>Ginkgoidae</taxon>
        <taxon>Ginkgoales</taxon>
        <taxon>Ginkgoaceae</taxon>
        <taxon>Ginkgo</taxon>
    </lineage>
</organism>
<evidence type="ECO:0000256" key="4">
    <source>
        <dbReference type="ARBA" id="ARBA00023125"/>
    </source>
</evidence>
<sequence>MNSRWTYSAERGKLKKGPWTFEEDLHLLRYIKLHGEGRWSALAKAAGLQRCGKSCRLRWVNYLRPDLKLGNITPEEERVIIELHALWGNRWSLIAERIPGRTDNEIKNYWRSHLKKKLQSAANYKRNDCTPLSLPIQSLEHPNPQHQTQLQVLPVNSTATSSASAATEDRPGKAINLQSPPPSSNISQGLTVTNRSIGNLTSDQDLRMEYINGAQQKPLSITSFATAHDLNQNSIQNQLAGIDPRILESDAMPSILYQLYSSAQDDATALQAFTASNSDVTVIPPDGFESDSCFDFGSDILLWNMCPIDPATHYGLQQPPFASTSLNANDRQ</sequence>
<keyword evidence="5" id="KW-0804">Transcription</keyword>
<keyword evidence="2" id="KW-0677">Repeat</keyword>
<dbReference type="CDD" id="cd00167">
    <property type="entry name" value="SANT"/>
    <property type="match status" value="2"/>
</dbReference>
<keyword evidence="3" id="KW-0805">Transcription regulation</keyword>
<feature type="domain" description="Myb-like" evidence="8">
    <location>
        <begin position="11"/>
        <end position="63"/>
    </location>
</feature>
<evidence type="ECO:0000256" key="3">
    <source>
        <dbReference type="ARBA" id="ARBA00023015"/>
    </source>
</evidence>
<feature type="region of interest" description="Disordered" evidence="7">
    <location>
        <begin position="155"/>
        <end position="187"/>
    </location>
</feature>
<dbReference type="GO" id="GO:0003677">
    <property type="term" value="F:DNA binding"/>
    <property type="evidence" value="ECO:0007669"/>
    <property type="project" value="UniProtKB-KW"/>
</dbReference>
<dbReference type="InterPro" id="IPR009057">
    <property type="entry name" value="Homeodomain-like_sf"/>
</dbReference>
<reference evidence="10" key="1">
    <citation type="journal article" date="2017" name="Physiol. Mol. Biol. Plants">
        <title>Identification and expression analysis under abiotic stress of the R2R3-MYB genes in Ginkgo biloba L.</title>
        <authorList>
            <person name="Liu X."/>
            <person name="Yu W."/>
            <person name="Zhang X."/>
            <person name="Wang G."/>
            <person name="Cao F."/>
            <person name="Cheng H."/>
        </authorList>
    </citation>
    <scope>NUCLEOTIDE SEQUENCE</scope>
</reference>
<proteinExistence type="evidence at transcript level"/>
<dbReference type="AlphaFoldDB" id="A0A222UAC9"/>
<dbReference type="PANTHER" id="PTHR47997">
    <property type="entry name" value="MYB DOMAIN PROTEIN 55"/>
    <property type="match status" value="1"/>
</dbReference>
<dbReference type="SMART" id="SM00717">
    <property type="entry name" value="SANT"/>
    <property type="match status" value="2"/>
</dbReference>
<dbReference type="OMA" id="EYINGAQ"/>
<dbReference type="InterPro" id="IPR017930">
    <property type="entry name" value="Myb_dom"/>
</dbReference>
<accession>A0A222UAC9</accession>
<evidence type="ECO:0000259" key="9">
    <source>
        <dbReference type="PROSITE" id="PS51294"/>
    </source>
</evidence>
<evidence type="ECO:0000256" key="6">
    <source>
        <dbReference type="ARBA" id="ARBA00023242"/>
    </source>
</evidence>
<dbReference type="SMR" id="A0A222UAC9"/>
<evidence type="ECO:0000259" key="8">
    <source>
        <dbReference type="PROSITE" id="PS50090"/>
    </source>
</evidence>
<gene>
    <name evidence="10" type="primary">R2R3MYB27</name>
</gene>
<evidence type="ECO:0000256" key="7">
    <source>
        <dbReference type="SAM" id="MobiDB-lite"/>
    </source>
</evidence>
<feature type="domain" description="HTH myb-type" evidence="9">
    <location>
        <begin position="11"/>
        <end position="63"/>
    </location>
</feature>
<evidence type="ECO:0000256" key="5">
    <source>
        <dbReference type="ARBA" id="ARBA00023163"/>
    </source>
</evidence>
<comment type="subcellular location">
    <subcellularLocation>
        <location evidence="1">Nucleus</location>
    </subcellularLocation>
</comment>
<feature type="compositionally biased region" description="Low complexity" evidence="7">
    <location>
        <begin position="157"/>
        <end position="166"/>
    </location>
</feature>
<dbReference type="GO" id="GO:0005634">
    <property type="term" value="C:nucleus"/>
    <property type="evidence" value="ECO:0007669"/>
    <property type="project" value="UniProtKB-SubCell"/>
</dbReference>
<protein>
    <submittedName>
        <fullName evidence="10">R2R3MYB27</fullName>
    </submittedName>
</protein>
<dbReference type="PROSITE" id="PS50090">
    <property type="entry name" value="MYB_LIKE"/>
    <property type="match status" value="2"/>
</dbReference>
<dbReference type="Pfam" id="PF00249">
    <property type="entry name" value="Myb_DNA-binding"/>
    <property type="match status" value="2"/>
</dbReference>
<keyword evidence="4" id="KW-0238">DNA-binding</keyword>
<dbReference type="FunFam" id="1.10.10.60:FF:000011">
    <property type="entry name" value="Myb transcription factor"/>
    <property type="match status" value="1"/>
</dbReference>
<feature type="domain" description="HTH myb-type" evidence="9">
    <location>
        <begin position="64"/>
        <end position="118"/>
    </location>
</feature>